<keyword evidence="4" id="KW-1185">Reference proteome</keyword>
<dbReference type="KEGG" id="oar:OA238_c02260"/>
<dbReference type="Proteomes" id="UP000004688">
    <property type="component" value="Chromosome"/>
</dbReference>
<dbReference type="HOGENOM" id="CLU_122789_0_0_5"/>
<dbReference type="STRING" id="391616.OA238_c02260"/>
<dbReference type="Gene3D" id="2.60.40.2390">
    <property type="match status" value="1"/>
</dbReference>
<name>M9RL11_9RHOB</name>
<proteinExistence type="predicted"/>
<keyword evidence="1" id="KW-0732">Signal</keyword>
<evidence type="ECO:0000313" key="3">
    <source>
        <dbReference type="EMBL" id="AGI70495.1"/>
    </source>
</evidence>
<dbReference type="AlphaFoldDB" id="M9RL11"/>
<organism evidence="3 4">
    <name type="scientific">Octadecabacter arcticus 238</name>
    <dbReference type="NCBI Taxonomy" id="391616"/>
    <lineage>
        <taxon>Bacteria</taxon>
        <taxon>Pseudomonadati</taxon>
        <taxon>Pseudomonadota</taxon>
        <taxon>Alphaproteobacteria</taxon>
        <taxon>Rhodobacterales</taxon>
        <taxon>Roseobacteraceae</taxon>
        <taxon>Octadecabacter</taxon>
    </lineage>
</organism>
<gene>
    <name evidence="3" type="ORF">OA238_c02260</name>
</gene>
<dbReference type="EMBL" id="CP003742">
    <property type="protein sequence ID" value="AGI70495.1"/>
    <property type="molecule type" value="Genomic_DNA"/>
</dbReference>
<sequence length="194" mass="20297">MKKMCLTRTRSAFALYLAATLAAGMAWGNVASAEEDDFVSTEVGFFEAGVICAQASNVVRDAPDTLAGSTHVIEDAPPFVSEGRIVPAVLGIGFGVRSGLATEFGQDGVLMTITHPPLGGSGVTQQSFISNIGSSTAPSVTFYQFDYGYELALGEWVMTASRDGDTLYETTFTVVSPSALPDLAGVCGYLDLLS</sequence>
<dbReference type="OrthoDB" id="7864302at2"/>
<dbReference type="RefSeq" id="WP_015493736.1">
    <property type="nucleotide sequence ID" value="NC_020908.1"/>
</dbReference>
<feature type="domain" description="DUF3859" evidence="2">
    <location>
        <begin position="41"/>
        <end position="174"/>
    </location>
</feature>
<evidence type="ECO:0000313" key="4">
    <source>
        <dbReference type="Proteomes" id="UP000004688"/>
    </source>
</evidence>
<feature type="chain" id="PRO_5004102333" description="DUF3859 domain-containing protein" evidence="1">
    <location>
        <begin position="34"/>
        <end position="194"/>
    </location>
</feature>
<dbReference type="eggNOG" id="ENOG50335DR">
    <property type="taxonomic scope" value="Bacteria"/>
</dbReference>
<accession>M9RL11</accession>
<feature type="signal peptide" evidence="1">
    <location>
        <begin position="1"/>
        <end position="33"/>
    </location>
</feature>
<reference evidence="3 4" key="1">
    <citation type="journal article" date="2013" name="PLoS ONE">
        <title>Poles Apart: Arctic and Antarctic Octadecabacter strains Share High Genome Plasticity and a New Type of Xanthorhodopsin.</title>
        <authorList>
            <person name="Vollmers J."/>
            <person name="Voget S."/>
            <person name="Dietrich S."/>
            <person name="Gollnow K."/>
            <person name="Smits M."/>
            <person name="Meyer K."/>
            <person name="Brinkhoff T."/>
            <person name="Simon M."/>
            <person name="Daniel R."/>
        </authorList>
    </citation>
    <scope>NUCLEOTIDE SEQUENCE [LARGE SCALE GENOMIC DNA]</scope>
    <source>
        <strain evidence="3 4">238</strain>
    </source>
</reference>
<protein>
    <recommendedName>
        <fullName evidence="2">DUF3859 domain-containing protein</fullName>
    </recommendedName>
</protein>
<evidence type="ECO:0000259" key="2">
    <source>
        <dbReference type="Pfam" id="PF12975"/>
    </source>
</evidence>
<dbReference type="InterPro" id="IPR024331">
    <property type="entry name" value="DUF3859"/>
</dbReference>
<dbReference type="Pfam" id="PF12975">
    <property type="entry name" value="DUF3859"/>
    <property type="match status" value="1"/>
</dbReference>
<evidence type="ECO:0000256" key="1">
    <source>
        <dbReference type="SAM" id="SignalP"/>
    </source>
</evidence>